<evidence type="ECO:0000313" key="1">
    <source>
        <dbReference type="EMBL" id="MCC2749094.1"/>
    </source>
</evidence>
<sequence length="71" mass="7518">IQLLNASGLADADTADIAVSLAGFDTVEQFAENTLVAIQGLNGVDSSQREAVRNNIQSIITQIKDLKSDTE</sequence>
<proteinExistence type="predicted"/>
<gene>
    <name evidence="1" type="ORF">LK487_19170</name>
</gene>
<protein>
    <submittedName>
        <fullName evidence="1">Uncharacterized protein</fullName>
    </submittedName>
</protein>
<organism evidence="1 2">
    <name type="scientific">Agathobacter rectalis</name>
    <dbReference type="NCBI Taxonomy" id="39491"/>
    <lineage>
        <taxon>Bacteria</taxon>
        <taxon>Bacillati</taxon>
        <taxon>Bacillota</taxon>
        <taxon>Clostridia</taxon>
        <taxon>Lachnospirales</taxon>
        <taxon>Lachnospiraceae</taxon>
        <taxon>Agathobacter</taxon>
    </lineage>
</organism>
<feature type="non-terminal residue" evidence="1">
    <location>
        <position position="1"/>
    </location>
</feature>
<name>A0AAW4WVP3_9FIRM</name>
<reference evidence="1" key="1">
    <citation type="submission" date="2021-10" db="EMBL/GenBank/DDBJ databases">
        <title>Collection of gut derived symbiotic bacterial strains cultured from healthy donors.</title>
        <authorList>
            <person name="Lin H."/>
            <person name="Littmann E."/>
            <person name="Claire K."/>
            <person name="Pamer E."/>
        </authorList>
    </citation>
    <scope>NUCLEOTIDE SEQUENCE</scope>
    <source>
        <strain evidence="1">MSK.22.92</strain>
    </source>
</reference>
<dbReference type="Proteomes" id="UP001197847">
    <property type="component" value="Unassembled WGS sequence"/>
</dbReference>
<comment type="caution">
    <text evidence="1">The sequence shown here is derived from an EMBL/GenBank/DDBJ whole genome shotgun (WGS) entry which is preliminary data.</text>
</comment>
<feature type="non-terminal residue" evidence="1">
    <location>
        <position position="71"/>
    </location>
</feature>
<evidence type="ECO:0000313" key="2">
    <source>
        <dbReference type="Proteomes" id="UP001197847"/>
    </source>
</evidence>
<dbReference type="EMBL" id="JAJFBX010000548">
    <property type="protein sequence ID" value="MCC2749094.1"/>
    <property type="molecule type" value="Genomic_DNA"/>
</dbReference>
<dbReference type="AlphaFoldDB" id="A0AAW4WVP3"/>
<dbReference type="RefSeq" id="WP_306783842.1">
    <property type="nucleotide sequence ID" value="NZ_JAJFBX010000548.1"/>
</dbReference>
<accession>A0AAW4WVP3</accession>